<comment type="caution">
    <text evidence="2">The sequence shown here is derived from an EMBL/GenBank/DDBJ whole genome shotgun (WGS) entry which is preliminary data.</text>
</comment>
<gene>
    <name evidence="2" type="ORF">PG997_008945</name>
</gene>
<feature type="compositionally biased region" description="Low complexity" evidence="1">
    <location>
        <begin position="8"/>
        <end position="25"/>
    </location>
</feature>
<sequence>MARRIRRAAAPAARRGAPIRGAHAAPSPRQVGDGAAPPKSPMNCAASQAATQPQGYAARGPSGTGRAASRRRAGRTGAGCPPPFGGSRRSTVSVTP</sequence>
<evidence type="ECO:0000256" key="1">
    <source>
        <dbReference type="SAM" id="MobiDB-lite"/>
    </source>
</evidence>
<keyword evidence="3" id="KW-1185">Reference proteome</keyword>
<feature type="compositionally biased region" description="Low complexity" evidence="1">
    <location>
        <begin position="57"/>
        <end position="67"/>
    </location>
</feature>
<dbReference type="RefSeq" id="XP_066668602.1">
    <property type="nucleotide sequence ID" value="XM_066813260.1"/>
</dbReference>
<dbReference type="EMBL" id="JAQQWN010000006">
    <property type="protein sequence ID" value="KAK8081127.1"/>
    <property type="molecule type" value="Genomic_DNA"/>
</dbReference>
<protein>
    <submittedName>
        <fullName evidence="2">Uncharacterized protein</fullName>
    </submittedName>
</protein>
<feature type="compositionally biased region" description="Polar residues" evidence="1">
    <location>
        <begin position="45"/>
        <end position="54"/>
    </location>
</feature>
<evidence type="ECO:0000313" key="2">
    <source>
        <dbReference type="EMBL" id="KAK8081127.1"/>
    </source>
</evidence>
<organism evidence="2 3">
    <name type="scientific">Apiospora hydei</name>
    <dbReference type="NCBI Taxonomy" id="1337664"/>
    <lineage>
        <taxon>Eukaryota</taxon>
        <taxon>Fungi</taxon>
        <taxon>Dikarya</taxon>
        <taxon>Ascomycota</taxon>
        <taxon>Pezizomycotina</taxon>
        <taxon>Sordariomycetes</taxon>
        <taxon>Xylariomycetidae</taxon>
        <taxon>Amphisphaeriales</taxon>
        <taxon>Apiosporaceae</taxon>
        <taxon>Apiospora</taxon>
    </lineage>
</organism>
<dbReference type="GeneID" id="92046320"/>
<proteinExistence type="predicted"/>
<dbReference type="Proteomes" id="UP001433268">
    <property type="component" value="Unassembled WGS sequence"/>
</dbReference>
<reference evidence="2 3" key="1">
    <citation type="submission" date="2023-01" db="EMBL/GenBank/DDBJ databases">
        <title>Analysis of 21 Apiospora genomes using comparative genomics revels a genus with tremendous synthesis potential of carbohydrate active enzymes and secondary metabolites.</title>
        <authorList>
            <person name="Sorensen T."/>
        </authorList>
    </citation>
    <scope>NUCLEOTIDE SEQUENCE [LARGE SCALE GENOMIC DNA]</scope>
    <source>
        <strain evidence="2 3">CBS 114990</strain>
    </source>
</reference>
<evidence type="ECO:0000313" key="3">
    <source>
        <dbReference type="Proteomes" id="UP001433268"/>
    </source>
</evidence>
<feature type="region of interest" description="Disordered" evidence="1">
    <location>
        <begin position="1"/>
        <end position="96"/>
    </location>
</feature>
<name>A0ABR1WDN5_9PEZI</name>
<accession>A0ABR1WDN5</accession>